<gene>
    <name evidence="1" type="ORF">MQP27_49775</name>
</gene>
<reference evidence="1" key="1">
    <citation type="submission" date="2022-03" db="EMBL/GenBank/DDBJ databases">
        <title>Streptomyces 7R015 and 7R016 isolated from Barleria lupulina in Thailand.</title>
        <authorList>
            <person name="Kanchanasin P."/>
            <person name="Phongsopitanun W."/>
            <person name="Tanasupawat S."/>
        </authorList>
    </citation>
    <scope>NUCLEOTIDE SEQUENCE</scope>
    <source>
        <strain evidence="1">7R015</strain>
    </source>
</reference>
<sequence>MTNPASDQDFDGCHRACRAKGKHSLIWGGCEHATPPEPTVSMSVVYDDTDGHKSIGFDMYTVPQLAELIEPALRTIRIRLGPNALALLERGQEVQLSAGEYASLALAAADAIMHRNDKRQPKTEAQLGCVLCGHLTCMGGKPCGVVSTERGELAEPCGCVGVKEESRG</sequence>
<protein>
    <submittedName>
        <fullName evidence="1">Uncharacterized protein</fullName>
    </submittedName>
</protein>
<accession>A0ABS9YPN8</accession>
<evidence type="ECO:0000313" key="1">
    <source>
        <dbReference type="EMBL" id="MCI3279182.1"/>
    </source>
</evidence>
<dbReference type="RefSeq" id="WP_242778939.1">
    <property type="nucleotide sequence ID" value="NZ_JALDAY010000024.1"/>
</dbReference>
<dbReference type="Proteomes" id="UP001165269">
    <property type="component" value="Unassembled WGS sequence"/>
</dbReference>
<evidence type="ECO:0000313" key="2">
    <source>
        <dbReference type="Proteomes" id="UP001165269"/>
    </source>
</evidence>
<proteinExistence type="predicted"/>
<organism evidence="1 2">
    <name type="scientific">Streptomyces cylindrosporus</name>
    <dbReference type="NCBI Taxonomy" id="2927583"/>
    <lineage>
        <taxon>Bacteria</taxon>
        <taxon>Bacillati</taxon>
        <taxon>Actinomycetota</taxon>
        <taxon>Actinomycetes</taxon>
        <taxon>Kitasatosporales</taxon>
        <taxon>Streptomycetaceae</taxon>
        <taxon>Streptomyces</taxon>
    </lineage>
</organism>
<dbReference type="EMBL" id="JALDAY010000024">
    <property type="protein sequence ID" value="MCI3279182.1"/>
    <property type="molecule type" value="Genomic_DNA"/>
</dbReference>
<keyword evidence="2" id="KW-1185">Reference proteome</keyword>
<comment type="caution">
    <text evidence="1">The sequence shown here is derived from an EMBL/GenBank/DDBJ whole genome shotgun (WGS) entry which is preliminary data.</text>
</comment>
<name>A0ABS9YPN8_9ACTN</name>